<organism evidence="3 4">
    <name type="scientific">Flavivirga rizhaonensis</name>
    <dbReference type="NCBI Taxonomy" id="2559571"/>
    <lineage>
        <taxon>Bacteria</taxon>
        <taxon>Pseudomonadati</taxon>
        <taxon>Bacteroidota</taxon>
        <taxon>Flavobacteriia</taxon>
        <taxon>Flavobacteriales</taxon>
        <taxon>Flavobacteriaceae</taxon>
        <taxon>Flavivirga</taxon>
    </lineage>
</organism>
<dbReference type="OrthoDB" id="9815205at2"/>
<proteinExistence type="predicted"/>
<dbReference type="AlphaFoldDB" id="A0A4S1DTK8"/>
<keyword evidence="1" id="KW-1133">Transmembrane helix</keyword>
<protein>
    <recommendedName>
        <fullName evidence="2">Thioredoxin-like fold domain-containing protein</fullName>
    </recommendedName>
</protein>
<dbReference type="InterPro" id="IPR036249">
    <property type="entry name" value="Thioredoxin-like_sf"/>
</dbReference>
<keyword evidence="1" id="KW-0812">Transmembrane</keyword>
<name>A0A4S1DTK8_9FLAO</name>
<evidence type="ECO:0000313" key="4">
    <source>
        <dbReference type="Proteomes" id="UP000307602"/>
    </source>
</evidence>
<feature type="domain" description="Thioredoxin-like fold" evidence="2">
    <location>
        <begin position="65"/>
        <end position="154"/>
    </location>
</feature>
<dbReference type="SUPFAM" id="SSF52833">
    <property type="entry name" value="Thioredoxin-like"/>
    <property type="match status" value="1"/>
</dbReference>
<comment type="caution">
    <text evidence="3">The sequence shown here is derived from an EMBL/GenBank/DDBJ whole genome shotgun (WGS) entry which is preliminary data.</text>
</comment>
<gene>
    <name evidence="3" type="ORF">EM932_18295</name>
</gene>
<reference evidence="3 4" key="1">
    <citation type="submission" date="2019-04" db="EMBL/GenBank/DDBJ databases">
        <authorList>
            <person name="Liu A."/>
        </authorList>
    </citation>
    <scope>NUCLEOTIDE SEQUENCE [LARGE SCALE GENOMIC DNA]</scope>
    <source>
        <strain evidence="3 4">RZ03</strain>
    </source>
</reference>
<dbReference type="RefSeq" id="WP_135878654.1">
    <property type="nucleotide sequence ID" value="NZ_SRSO01000035.1"/>
</dbReference>
<feature type="transmembrane region" description="Helical" evidence="1">
    <location>
        <begin position="194"/>
        <end position="219"/>
    </location>
</feature>
<dbReference type="Pfam" id="PF13905">
    <property type="entry name" value="Thioredoxin_8"/>
    <property type="match status" value="1"/>
</dbReference>
<evidence type="ECO:0000256" key="1">
    <source>
        <dbReference type="SAM" id="Phobius"/>
    </source>
</evidence>
<sequence length="231" mass="27198">MKRVIFIIVSFVIFITFCLTLGSLELKKTYTDFKEDISFEKTQKFNLNGILKIDSTVVNPKILADKTTLVQFSFNGCTPCRKAKDRFPKLLNQTGKNFQIITISIDKFDFWKPLNENKNIKRWTRLNIGNSNLIKSLKIIGYPTYFVLNENGEIISRPSHFSGIKAIRNYFKIKPNILDLFIEHIRNLLDSNRLFNYVFMYTFLYLILFGVIILLRLLIKKRWVTKYKNNA</sequence>
<dbReference type="InterPro" id="IPR012336">
    <property type="entry name" value="Thioredoxin-like_fold"/>
</dbReference>
<evidence type="ECO:0000259" key="2">
    <source>
        <dbReference type="Pfam" id="PF13905"/>
    </source>
</evidence>
<keyword evidence="1" id="KW-0472">Membrane</keyword>
<dbReference type="Proteomes" id="UP000307602">
    <property type="component" value="Unassembled WGS sequence"/>
</dbReference>
<dbReference type="EMBL" id="SRSO01000035">
    <property type="protein sequence ID" value="TGV00738.1"/>
    <property type="molecule type" value="Genomic_DNA"/>
</dbReference>
<keyword evidence="4" id="KW-1185">Reference proteome</keyword>
<dbReference type="Gene3D" id="3.40.30.10">
    <property type="entry name" value="Glutaredoxin"/>
    <property type="match status" value="1"/>
</dbReference>
<evidence type="ECO:0000313" key="3">
    <source>
        <dbReference type="EMBL" id="TGV00738.1"/>
    </source>
</evidence>
<accession>A0A4S1DTK8</accession>